<organism evidence="4 5">
    <name type="scientific">Paenibacillus faecis</name>
    <dbReference type="NCBI Taxonomy" id="862114"/>
    <lineage>
        <taxon>Bacteria</taxon>
        <taxon>Bacillati</taxon>
        <taxon>Bacillota</taxon>
        <taxon>Bacilli</taxon>
        <taxon>Bacillales</taxon>
        <taxon>Paenibacillaceae</taxon>
        <taxon>Paenibacillus</taxon>
    </lineage>
</organism>
<dbReference type="OrthoDB" id="5845122at2"/>
<reference evidence="4 5" key="1">
    <citation type="submission" date="2019-08" db="EMBL/GenBank/DDBJ databases">
        <title>Genome sequencing of Paenibacillus faecis DSM 23593(T).</title>
        <authorList>
            <person name="Kook J.-K."/>
            <person name="Park S.-N."/>
            <person name="Lim Y.K."/>
        </authorList>
    </citation>
    <scope>NUCLEOTIDE SEQUENCE [LARGE SCALE GENOMIC DNA]</scope>
    <source>
        <strain evidence="4 5">DSM 23593</strain>
    </source>
</reference>
<feature type="compositionally biased region" description="Polar residues" evidence="1">
    <location>
        <begin position="217"/>
        <end position="238"/>
    </location>
</feature>
<comment type="caution">
    <text evidence="4">The sequence shown here is derived from an EMBL/GenBank/DDBJ whole genome shotgun (WGS) entry which is preliminary data.</text>
</comment>
<sequence>MGQGMKKKSLTKVMTTAALMSALSLPASAAAATLSDINGSFAKDAILELAEKGIINGKGDGKFDPTGNISRQDFAIILAKAMNLDLSTAPATATFSDVPSSHYAFAAVEAAVKAGLIKGTGNGEFGFGQNLSRQDMAVLFVRALGQEAFAAGKGSGLKFSDAHQISDYAKDAVAAAVELRLLNGTPNGMFNPTGSAERQQVALVASKFLKKSDELKNQTPATPSPEGTKNPPSAQPQTPEAPKPQTPVSTSGGSSSGGSSGGGTTNPDPVTTEMAQPAVSFADGKTIVLAYGETLDSRYVPAAEDFQITRSLEGQTSPVGLKNILIKDKSVILTTDTILPLDQSAQLTYRSLSTGRTIRSAADKVSPAISAKTVTYTVADPSAVLRELVDKANALLDGADGKYPQYEIQHLWTAAQEADAELRGPVTRPEMVKNYVYTLQVVIDRFESSKFQPLTATLNPEVPFVLNPGIMGMEYAIYLADDNVIGNDPATYKLRNINDFLKVSRGTDSPTAHLVFDEAADSGHFKIIIDDFAVGSVKIESTDPNIQISKESDRVRLRLLAADTVTQPSLRFNIYETGNPEPVQVLELPMTLDNTPPAFSVTESTYGDGVITLVADEPIWGPDPNVTLQYIPDSLNESESAGHPVPFDRVNDFTHNYPAGGNRLILTLTENGNAKVSNLTSGKFKIGVSGITDFAKNGKDTYTIEIPVLSFPPRIYN</sequence>
<dbReference type="AlphaFoldDB" id="A0A5D0CS40"/>
<feature type="domain" description="SLH" evidence="3">
    <location>
        <begin position="156"/>
        <end position="219"/>
    </location>
</feature>
<feature type="signal peptide" evidence="2">
    <location>
        <begin position="1"/>
        <end position="29"/>
    </location>
</feature>
<evidence type="ECO:0000259" key="3">
    <source>
        <dbReference type="PROSITE" id="PS51272"/>
    </source>
</evidence>
<protein>
    <submittedName>
        <fullName evidence="4">S-layer homology domain-containing protein</fullName>
    </submittedName>
</protein>
<evidence type="ECO:0000256" key="2">
    <source>
        <dbReference type="SAM" id="SignalP"/>
    </source>
</evidence>
<dbReference type="PANTHER" id="PTHR43308">
    <property type="entry name" value="OUTER MEMBRANE PROTEIN ALPHA-RELATED"/>
    <property type="match status" value="1"/>
</dbReference>
<feature type="domain" description="SLH" evidence="3">
    <location>
        <begin position="29"/>
        <end position="90"/>
    </location>
</feature>
<dbReference type="Pfam" id="PF00395">
    <property type="entry name" value="SLH"/>
    <property type="match status" value="3"/>
</dbReference>
<dbReference type="InterPro" id="IPR001119">
    <property type="entry name" value="SLH_dom"/>
</dbReference>
<name>A0A5D0CS40_9BACL</name>
<dbReference type="Proteomes" id="UP000325218">
    <property type="component" value="Unassembled WGS sequence"/>
</dbReference>
<keyword evidence="5" id="KW-1185">Reference proteome</keyword>
<evidence type="ECO:0000313" key="4">
    <source>
        <dbReference type="EMBL" id="TYA12134.1"/>
    </source>
</evidence>
<evidence type="ECO:0000313" key="5">
    <source>
        <dbReference type="Proteomes" id="UP000325218"/>
    </source>
</evidence>
<dbReference type="EMBL" id="VSDO01000003">
    <property type="protein sequence ID" value="TYA12134.1"/>
    <property type="molecule type" value="Genomic_DNA"/>
</dbReference>
<keyword evidence="2" id="KW-0732">Signal</keyword>
<gene>
    <name evidence="4" type="ORF">FRY98_15535</name>
</gene>
<accession>A0A5D0CS40</accession>
<feature type="compositionally biased region" description="Gly residues" evidence="1">
    <location>
        <begin position="254"/>
        <end position="264"/>
    </location>
</feature>
<dbReference type="PROSITE" id="PS51272">
    <property type="entry name" value="SLH"/>
    <property type="match status" value="3"/>
</dbReference>
<proteinExistence type="predicted"/>
<feature type="domain" description="SLH" evidence="3">
    <location>
        <begin position="91"/>
        <end position="154"/>
    </location>
</feature>
<dbReference type="InterPro" id="IPR051465">
    <property type="entry name" value="Cell_Envelope_Struct_Comp"/>
</dbReference>
<feature type="chain" id="PRO_5023146235" evidence="2">
    <location>
        <begin position="30"/>
        <end position="717"/>
    </location>
</feature>
<evidence type="ECO:0000256" key="1">
    <source>
        <dbReference type="SAM" id="MobiDB-lite"/>
    </source>
</evidence>
<feature type="region of interest" description="Disordered" evidence="1">
    <location>
        <begin position="212"/>
        <end position="272"/>
    </location>
</feature>
<dbReference type="PANTHER" id="PTHR43308:SF5">
    <property type="entry name" value="S-LAYER PROTEIN _ PEPTIDOGLYCAN ENDO-BETA-N-ACETYLGLUCOSAMINIDASE"/>
    <property type="match status" value="1"/>
</dbReference>